<evidence type="ECO:0000259" key="4">
    <source>
        <dbReference type="Pfam" id="PF00669"/>
    </source>
</evidence>
<keyword evidence="7" id="KW-1185">Reference proteome</keyword>
<dbReference type="SUPFAM" id="SSF64518">
    <property type="entry name" value="Phase 1 flagellin"/>
    <property type="match status" value="1"/>
</dbReference>
<organism evidence="6 7">
    <name type="scientific">Falsiroseomonas bella</name>
    <dbReference type="NCBI Taxonomy" id="2184016"/>
    <lineage>
        <taxon>Bacteria</taxon>
        <taxon>Pseudomonadati</taxon>
        <taxon>Pseudomonadota</taxon>
        <taxon>Alphaproteobacteria</taxon>
        <taxon>Acetobacterales</taxon>
        <taxon>Roseomonadaceae</taxon>
        <taxon>Falsiroseomonas</taxon>
    </lineage>
</organism>
<comment type="subcellular location">
    <subcellularLocation>
        <location evidence="3">Secreted</location>
    </subcellularLocation>
    <subcellularLocation>
        <location evidence="3">Bacterial flagellum</location>
    </subcellularLocation>
</comment>
<dbReference type="InterPro" id="IPR001029">
    <property type="entry name" value="Flagellin_N"/>
</dbReference>
<dbReference type="InterPro" id="IPR001492">
    <property type="entry name" value="Flagellin"/>
</dbReference>
<evidence type="ECO:0000256" key="2">
    <source>
        <dbReference type="ARBA" id="ARBA00023143"/>
    </source>
</evidence>
<evidence type="ECO:0000313" key="6">
    <source>
        <dbReference type="EMBL" id="PWS38253.1"/>
    </source>
</evidence>
<comment type="similarity">
    <text evidence="1 3">Belongs to the bacterial flagellin family.</text>
</comment>
<reference evidence="7" key="1">
    <citation type="submission" date="2018-05" db="EMBL/GenBank/DDBJ databases">
        <authorList>
            <person name="Du Z."/>
            <person name="Wang X."/>
        </authorList>
    </citation>
    <scope>NUCLEOTIDE SEQUENCE [LARGE SCALE GENOMIC DNA]</scope>
    <source>
        <strain evidence="7">CQN31</strain>
    </source>
</reference>
<dbReference type="GO" id="GO:0005198">
    <property type="term" value="F:structural molecule activity"/>
    <property type="evidence" value="ECO:0007669"/>
    <property type="project" value="UniProtKB-UniRule"/>
</dbReference>
<sequence length="383" mass="39327">MSSVNTNVAAMAAIRSLSSISKDMGTTQARIESGFRISQANHDPAVFAIAQNMRADLNGMSAVKDSLSFGKAALTVARDAATKISDELGKLKQTVTQGQQQGVDVNQINAQITNALANIDAYARTATFNGVNLLTSGVAGVTGVTDNNLNVVRDINGTTTAVTGTNSTSAGLALAGLTAATGGRTLTFDATFAAANADFIQFTQGGNTYVFEFSDGSAPLTQTPTATTDVYDVQITATDSPLQAVSKLIGRMQQEGFDASLDNQGRLVVNGNIGAITATFASGGATAGTLPGGTGAIAAVEGAIDTMGTRLATIGAALRQVEGLQDFTTKLNDSLKEGLGALVDADLAEESARLTSLQTRQQLATQSLSIANQQSQSLLSLFR</sequence>
<dbReference type="Gene3D" id="6.10.10.10">
    <property type="entry name" value="Flagellar export chaperone, C-terminal domain"/>
    <property type="match status" value="1"/>
</dbReference>
<accession>A0A317FI31</accession>
<keyword evidence="2 3" id="KW-0975">Bacterial flagellum</keyword>
<dbReference type="PANTHER" id="PTHR42792:SF2">
    <property type="entry name" value="FLAGELLIN"/>
    <property type="match status" value="1"/>
</dbReference>
<evidence type="ECO:0000256" key="3">
    <source>
        <dbReference type="RuleBase" id="RU362073"/>
    </source>
</evidence>
<evidence type="ECO:0000256" key="1">
    <source>
        <dbReference type="ARBA" id="ARBA00005709"/>
    </source>
</evidence>
<evidence type="ECO:0000259" key="5">
    <source>
        <dbReference type="Pfam" id="PF00700"/>
    </source>
</evidence>
<proteinExistence type="inferred from homology"/>
<name>A0A317FI31_9PROT</name>
<comment type="function">
    <text evidence="3">Flagellin is the subunit protein which polymerizes to form the filaments of bacterial flagella.</text>
</comment>
<dbReference type="GO" id="GO:0009288">
    <property type="term" value="C:bacterial-type flagellum"/>
    <property type="evidence" value="ECO:0007669"/>
    <property type="project" value="UniProtKB-SubCell"/>
</dbReference>
<dbReference type="Pfam" id="PF00669">
    <property type="entry name" value="Flagellin_N"/>
    <property type="match status" value="1"/>
</dbReference>
<dbReference type="InterPro" id="IPR046358">
    <property type="entry name" value="Flagellin_C"/>
</dbReference>
<keyword evidence="3" id="KW-0964">Secreted</keyword>
<dbReference type="GO" id="GO:0005576">
    <property type="term" value="C:extracellular region"/>
    <property type="evidence" value="ECO:0007669"/>
    <property type="project" value="UniProtKB-SubCell"/>
</dbReference>
<evidence type="ECO:0000313" key="7">
    <source>
        <dbReference type="Proteomes" id="UP000245765"/>
    </source>
</evidence>
<protein>
    <recommendedName>
        <fullName evidence="3">Flagellin</fullName>
    </recommendedName>
</protein>
<dbReference type="InterPro" id="IPR042187">
    <property type="entry name" value="Flagellin_C_sub2"/>
</dbReference>
<dbReference type="OrthoDB" id="8328560at2"/>
<gene>
    <name evidence="6" type="ORF">DFH01_02865</name>
</gene>
<dbReference type="Proteomes" id="UP000245765">
    <property type="component" value="Unassembled WGS sequence"/>
</dbReference>
<feature type="domain" description="Flagellin N-terminal" evidence="4">
    <location>
        <begin position="4"/>
        <end position="135"/>
    </location>
</feature>
<dbReference type="EMBL" id="QGNA01000001">
    <property type="protein sequence ID" value="PWS38253.1"/>
    <property type="molecule type" value="Genomic_DNA"/>
</dbReference>
<dbReference type="PANTHER" id="PTHR42792">
    <property type="entry name" value="FLAGELLIN"/>
    <property type="match status" value="1"/>
</dbReference>
<comment type="caution">
    <text evidence="6">The sequence shown here is derived from an EMBL/GenBank/DDBJ whole genome shotgun (WGS) entry which is preliminary data.</text>
</comment>
<dbReference type="RefSeq" id="WP_109868874.1">
    <property type="nucleotide sequence ID" value="NZ_QGNA01000001.1"/>
</dbReference>
<dbReference type="AlphaFoldDB" id="A0A317FI31"/>
<dbReference type="Pfam" id="PF00700">
    <property type="entry name" value="Flagellin_C"/>
    <property type="match status" value="1"/>
</dbReference>
<dbReference type="Gene3D" id="1.20.1330.10">
    <property type="entry name" value="f41 fragment of flagellin, N-terminal domain"/>
    <property type="match status" value="1"/>
</dbReference>
<feature type="domain" description="Flagellin C-terminal" evidence="5">
    <location>
        <begin position="297"/>
        <end position="382"/>
    </location>
</feature>